<dbReference type="Gene3D" id="2.30.29.30">
    <property type="entry name" value="Pleckstrin-homology domain (PH domain)/Phosphotyrosine-binding domain (PTB)"/>
    <property type="match status" value="1"/>
</dbReference>
<sequence>MSDGVLSPSSPLQLGPWRLGEAETTASPSSPLPNSVKPRWTDLLAPVQPGVDGVQLVSHVTLHVGLQSQERCLILLPSTLIVAKYKSGGVKPKTAVRLCEMWTASCLGDVCEAPVPLLSSFVVGWPTTNHVVTFRSEEDRDIWFAELNRRIEVEKAKEEPKSIPLKILVQDIPTPAFAKTLCVGNTDTAQEVIAMALKQFSITGQSSDFKLWVYSGKEGTPYPLIGHEQPYSVRMRHVRDAVQCLGSDVRVGGSSFPVDARFPDESLPPDLRCHFVLRATQRRPSQPPPPPPAATSVRDEAVDSSGGKLRRKRSLMSWTLRRSSSRSDSDAPLSPLSPATPSAGGVFGVPLSLLCPDGAPPRSIMALLSTIFREGPFTRGIFRKSANMRHCRTLRERLASGEHVDWTQETPHVAAAVFTDFLRNLPGSLLCSELYHGWLEGISEEHPQERLNSVQRLLRRVPPCHRLLLRALLCVLHHVAALSRHNHMTAANLARCVAPSLLWPSRGGEQQQQQQQRSDTLQVVELVEFLICHCQELLGEDVTTIFGPLPEPSQTDADNSDSSDASSPMRRRGSSCDGTPAGLHDDDGRGDDDSQLLSECLRALSFSRTAQALFPDMLCHLGVNRRPNAGGSRLDASPVGGGDDGNDGGDDGDDGGVCGRSLENPEGGDSPEKRGRRRVVGNDRNGNVEYGDDDDDDDVFRANGFGKRPPARADSPTPASQEARSRVPLSRPASLRLSFPSYGPGSSSNLSTGGMSTSSQSSAESLRSLSTSPDSLSAAEARRAGARRSDAGSRRRRRRRAAEALAVRQRPRAQPVLRLRVDVLPNGEGGRVARDERNAEAAVEVVAEPEPGATRAHAVGDLLPEPLHPAPLLLLLPLRRFAALQRPRRRSPPLRSERRRRDLLGGGRRRGETARVVRGDPELSRAAEGSPAGWLDAGHGGVAAQPAGEPLLVPHGLLHAQEDAERRRAAGHGGAATGGGVAALQARLRDPGGRSGRSRPRWQRRDAPPPLALGLPPQGGRPWICPRRVVL</sequence>
<dbReference type="PROSITE" id="PS50200">
    <property type="entry name" value="RA"/>
    <property type="match status" value="1"/>
</dbReference>
<dbReference type="InterPro" id="IPR011993">
    <property type="entry name" value="PH-like_dom_sf"/>
</dbReference>
<reference evidence="6" key="1">
    <citation type="submission" date="2025-08" db="UniProtKB">
        <authorList>
            <consortium name="RefSeq"/>
        </authorList>
    </citation>
    <scope>IDENTIFICATION</scope>
    <source>
        <tissue evidence="6">Sperm</tissue>
    </source>
</reference>
<feature type="domain" description="Ras-associating" evidence="3">
    <location>
        <begin position="161"/>
        <end position="282"/>
    </location>
</feature>
<dbReference type="Pfam" id="PF00788">
    <property type="entry name" value="RA"/>
    <property type="match status" value="1"/>
</dbReference>
<dbReference type="SUPFAM" id="SSF50729">
    <property type="entry name" value="PH domain-like"/>
    <property type="match status" value="1"/>
</dbReference>
<dbReference type="InterPro" id="IPR000159">
    <property type="entry name" value="RA_dom"/>
</dbReference>
<dbReference type="RefSeq" id="XP_032828616.1">
    <property type="nucleotide sequence ID" value="XM_032972725.1"/>
</dbReference>
<dbReference type="CDD" id="cd17115">
    <property type="entry name" value="RA_RHG20"/>
    <property type="match status" value="1"/>
</dbReference>
<evidence type="ECO:0000259" key="4">
    <source>
        <dbReference type="PROSITE" id="PS50238"/>
    </source>
</evidence>
<keyword evidence="1" id="KW-0343">GTPase activation</keyword>
<dbReference type="InterPro" id="IPR029071">
    <property type="entry name" value="Ubiquitin-like_domsf"/>
</dbReference>
<dbReference type="PANTHER" id="PTHR23179:SF3">
    <property type="entry name" value="RHO GTPASE-ACTIVATING PROTEIN 20"/>
    <property type="match status" value="1"/>
</dbReference>
<protein>
    <submittedName>
        <fullName evidence="6">Uncharacterized protein LOC116952963</fullName>
    </submittedName>
</protein>
<evidence type="ECO:0000256" key="1">
    <source>
        <dbReference type="ARBA" id="ARBA00022468"/>
    </source>
</evidence>
<feature type="region of interest" description="Disordered" evidence="2">
    <location>
        <begin position="545"/>
        <end position="593"/>
    </location>
</feature>
<dbReference type="Gene3D" id="1.10.555.10">
    <property type="entry name" value="Rho GTPase activation protein"/>
    <property type="match status" value="1"/>
</dbReference>
<feature type="compositionally biased region" description="Low complexity" evidence="2">
    <location>
        <begin position="1012"/>
        <end position="1021"/>
    </location>
</feature>
<accession>A0AAJ7U4Q2</accession>
<feature type="region of interest" description="Disordered" evidence="2">
    <location>
        <begin position="279"/>
        <end position="337"/>
    </location>
</feature>
<evidence type="ECO:0000313" key="6">
    <source>
        <dbReference type="RefSeq" id="XP_032828616.1"/>
    </source>
</evidence>
<dbReference type="AlphaFoldDB" id="A0AAJ7U4Q2"/>
<dbReference type="PANTHER" id="PTHR23179">
    <property type="entry name" value="T-CELL ACTIVATION RHO GTPASE ACTIVATING PROTEIN-RELATED"/>
    <property type="match status" value="1"/>
</dbReference>
<feature type="region of interest" description="Disordered" evidence="2">
    <location>
        <begin position="629"/>
        <end position="809"/>
    </location>
</feature>
<dbReference type="InterPro" id="IPR000198">
    <property type="entry name" value="RhoGAP_dom"/>
</dbReference>
<keyword evidence="5" id="KW-1185">Reference proteome</keyword>
<feature type="compositionally biased region" description="Gly residues" evidence="2">
    <location>
        <begin position="971"/>
        <end position="981"/>
    </location>
</feature>
<dbReference type="Proteomes" id="UP001318040">
    <property type="component" value="Chromosome 49"/>
</dbReference>
<gene>
    <name evidence="6" type="primary">LOC116952963</name>
</gene>
<dbReference type="SUPFAM" id="SSF48350">
    <property type="entry name" value="GTPase activation domain, GAP"/>
    <property type="match status" value="1"/>
</dbReference>
<dbReference type="InterPro" id="IPR047887">
    <property type="entry name" value="ARHGAP20_PH"/>
</dbReference>
<dbReference type="Pfam" id="PF00620">
    <property type="entry name" value="RhoGAP"/>
    <property type="match status" value="1"/>
</dbReference>
<proteinExistence type="predicted"/>
<dbReference type="InterPro" id="IPR047888">
    <property type="entry name" value="ARHGAP20_RA"/>
</dbReference>
<feature type="region of interest" description="Disordered" evidence="2">
    <location>
        <begin position="964"/>
        <end position="1021"/>
    </location>
</feature>
<dbReference type="KEGG" id="pmrn:116952963"/>
<evidence type="ECO:0000256" key="2">
    <source>
        <dbReference type="SAM" id="MobiDB-lite"/>
    </source>
</evidence>
<feature type="compositionally biased region" description="Low complexity" evidence="2">
    <location>
        <begin position="556"/>
        <end position="567"/>
    </location>
</feature>
<feature type="compositionally biased region" description="Acidic residues" evidence="2">
    <location>
        <begin position="644"/>
        <end position="654"/>
    </location>
</feature>
<feature type="compositionally biased region" description="Low complexity" evidence="2">
    <location>
        <begin position="750"/>
        <end position="779"/>
    </location>
</feature>
<evidence type="ECO:0000313" key="5">
    <source>
        <dbReference type="Proteomes" id="UP001318040"/>
    </source>
</evidence>
<feature type="compositionally biased region" description="Basic and acidic residues" evidence="2">
    <location>
        <begin position="780"/>
        <end position="793"/>
    </location>
</feature>
<dbReference type="SUPFAM" id="SSF54236">
    <property type="entry name" value="Ubiquitin-like"/>
    <property type="match status" value="1"/>
</dbReference>
<feature type="domain" description="Rho-GAP" evidence="4">
    <location>
        <begin position="349"/>
        <end position="538"/>
    </location>
</feature>
<dbReference type="InterPro" id="IPR008936">
    <property type="entry name" value="Rho_GTPase_activation_prot"/>
</dbReference>
<feature type="compositionally biased region" description="Basic and acidic residues" evidence="2">
    <location>
        <begin position="895"/>
        <end position="925"/>
    </location>
</feature>
<name>A0AAJ7U4Q2_PETMA</name>
<dbReference type="PROSITE" id="PS50238">
    <property type="entry name" value="RHOGAP"/>
    <property type="match status" value="1"/>
</dbReference>
<dbReference type="GO" id="GO:0005096">
    <property type="term" value="F:GTPase activator activity"/>
    <property type="evidence" value="ECO:0007669"/>
    <property type="project" value="UniProtKB-KW"/>
</dbReference>
<feature type="region of interest" description="Disordered" evidence="2">
    <location>
        <begin position="886"/>
        <end position="948"/>
    </location>
</feature>
<dbReference type="SMART" id="SM00324">
    <property type="entry name" value="RhoGAP"/>
    <property type="match status" value="1"/>
</dbReference>
<evidence type="ECO:0000259" key="3">
    <source>
        <dbReference type="PROSITE" id="PS50200"/>
    </source>
</evidence>
<organism evidence="5 6">
    <name type="scientific">Petromyzon marinus</name>
    <name type="common">Sea lamprey</name>
    <dbReference type="NCBI Taxonomy" id="7757"/>
    <lineage>
        <taxon>Eukaryota</taxon>
        <taxon>Metazoa</taxon>
        <taxon>Chordata</taxon>
        <taxon>Craniata</taxon>
        <taxon>Vertebrata</taxon>
        <taxon>Cyclostomata</taxon>
        <taxon>Hyperoartia</taxon>
        <taxon>Petromyzontiformes</taxon>
        <taxon>Petromyzontidae</taxon>
        <taxon>Petromyzon</taxon>
    </lineage>
</organism>
<dbReference type="GO" id="GO:0007165">
    <property type="term" value="P:signal transduction"/>
    <property type="evidence" value="ECO:0007669"/>
    <property type="project" value="InterPro"/>
</dbReference>
<dbReference type="Pfam" id="PF22286">
    <property type="entry name" value="RHG20_PH"/>
    <property type="match status" value="1"/>
</dbReference>